<keyword evidence="7" id="KW-1185">Reference proteome</keyword>
<evidence type="ECO:0000256" key="2">
    <source>
        <dbReference type="ARBA" id="ARBA00022737"/>
    </source>
</evidence>
<dbReference type="EMBL" id="JACAGB010000003">
    <property type="protein sequence ID" value="KAF6374155.1"/>
    <property type="molecule type" value="Genomic_DNA"/>
</dbReference>
<dbReference type="Pfam" id="PF00005">
    <property type="entry name" value="ABC_tran"/>
    <property type="match status" value="1"/>
</dbReference>
<dbReference type="GO" id="GO:0005524">
    <property type="term" value="F:ATP binding"/>
    <property type="evidence" value="ECO:0007669"/>
    <property type="project" value="UniProtKB-KW"/>
</dbReference>
<evidence type="ECO:0000256" key="4">
    <source>
        <dbReference type="ARBA" id="ARBA00022840"/>
    </source>
</evidence>
<feature type="domain" description="ABC transporter" evidence="5">
    <location>
        <begin position="18"/>
        <end position="243"/>
    </location>
</feature>
<keyword evidence="3" id="KW-0547">Nucleotide-binding</keyword>
<dbReference type="InterPro" id="IPR050611">
    <property type="entry name" value="ABCF"/>
</dbReference>
<comment type="similarity">
    <text evidence="1">Belongs to the ABC transporter superfamily. ABCF family. EF3 subfamily.</text>
</comment>
<dbReference type="FunFam" id="3.40.50.300:FF:000104">
    <property type="entry name" value="ATP-binding cassette sub-family F member 3"/>
    <property type="match status" value="1"/>
</dbReference>
<dbReference type="InterPro" id="IPR027417">
    <property type="entry name" value="P-loop_NTPase"/>
</dbReference>
<evidence type="ECO:0000259" key="5">
    <source>
        <dbReference type="PROSITE" id="PS50893"/>
    </source>
</evidence>
<keyword evidence="2" id="KW-0677">Repeat</keyword>
<dbReference type="PROSITE" id="PS50893">
    <property type="entry name" value="ABC_TRANSPORTER_2"/>
    <property type="match status" value="1"/>
</dbReference>
<evidence type="ECO:0000313" key="6">
    <source>
        <dbReference type="EMBL" id="KAF6374155.1"/>
    </source>
</evidence>
<comment type="caution">
    <text evidence="6">The sequence shown here is derived from an EMBL/GenBank/DDBJ whole genome shotgun (WGS) entry which is preliminary data.</text>
</comment>
<sequence>MMASGLTERGRERQDIVILFSTMWQDPSTRHYGAECELQVYKRCICNNLEFGIGLGTRVALVGPNGAGKSTLLKLLLGELLPTDGMIRKHSHVKIGRFHQHLQKQLDLDLSPLDYMMKCYPEIKEEEEMRKIIGRYGLTGKQQVSPIWNLSDGQKCRVCLAWQNPHMLFLDKPTNHLDTETIDALADAINEFEGGMMLVSHDFRLIQQVAQEIWVCEKQTITKWPGDILASKKHLKSKLVGEESQLSRRIHNV</sequence>
<dbReference type="SMART" id="SM00382">
    <property type="entry name" value="AAA"/>
    <property type="match status" value="1"/>
</dbReference>
<organism evidence="6 7">
    <name type="scientific">Pipistrellus kuhlii</name>
    <name type="common">Kuhl's pipistrelle</name>
    <dbReference type="NCBI Taxonomy" id="59472"/>
    <lineage>
        <taxon>Eukaryota</taxon>
        <taxon>Metazoa</taxon>
        <taxon>Chordata</taxon>
        <taxon>Craniata</taxon>
        <taxon>Vertebrata</taxon>
        <taxon>Euteleostomi</taxon>
        <taxon>Mammalia</taxon>
        <taxon>Eutheria</taxon>
        <taxon>Laurasiatheria</taxon>
        <taxon>Chiroptera</taxon>
        <taxon>Yangochiroptera</taxon>
        <taxon>Vespertilionidae</taxon>
        <taxon>Pipistrellus</taxon>
    </lineage>
</organism>
<reference evidence="6 7" key="1">
    <citation type="journal article" date="2020" name="Nature">
        <title>Six reference-quality genomes reveal evolution of bat adaptations.</title>
        <authorList>
            <person name="Jebb D."/>
            <person name="Huang Z."/>
            <person name="Pippel M."/>
            <person name="Hughes G.M."/>
            <person name="Lavrichenko K."/>
            <person name="Devanna P."/>
            <person name="Winkler S."/>
            <person name="Jermiin L.S."/>
            <person name="Skirmuntt E.C."/>
            <person name="Katzourakis A."/>
            <person name="Burkitt-Gray L."/>
            <person name="Ray D.A."/>
            <person name="Sullivan K.A.M."/>
            <person name="Roscito J.G."/>
            <person name="Kirilenko B.M."/>
            <person name="Davalos L.M."/>
            <person name="Corthals A.P."/>
            <person name="Power M.L."/>
            <person name="Jones G."/>
            <person name="Ransome R.D."/>
            <person name="Dechmann D.K.N."/>
            <person name="Locatelli A.G."/>
            <person name="Puechmaille S.J."/>
            <person name="Fedrigo O."/>
            <person name="Jarvis E.D."/>
            <person name="Hiller M."/>
            <person name="Vernes S.C."/>
            <person name="Myers E.W."/>
            <person name="Teeling E.C."/>
        </authorList>
    </citation>
    <scope>NUCLEOTIDE SEQUENCE [LARGE SCALE GENOMIC DNA]</scope>
    <source>
        <strain evidence="6">MPipKuh1</strain>
        <tissue evidence="6">Flight muscle</tissue>
    </source>
</reference>
<gene>
    <name evidence="6" type="ORF">mPipKuh1_009394</name>
</gene>
<accession>A0A7J7ZJE4</accession>
<keyword evidence="4" id="KW-0067">ATP-binding</keyword>
<dbReference type="PANTHER" id="PTHR19211">
    <property type="entry name" value="ATP-BINDING TRANSPORT PROTEIN-RELATED"/>
    <property type="match status" value="1"/>
</dbReference>
<dbReference type="InterPro" id="IPR003439">
    <property type="entry name" value="ABC_transporter-like_ATP-bd"/>
</dbReference>
<dbReference type="Proteomes" id="UP000558488">
    <property type="component" value="Unassembled WGS sequence"/>
</dbReference>
<proteinExistence type="inferred from homology"/>
<evidence type="ECO:0000256" key="3">
    <source>
        <dbReference type="ARBA" id="ARBA00022741"/>
    </source>
</evidence>
<dbReference type="GO" id="GO:0016887">
    <property type="term" value="F:ATP hydrolysis activity"/>
    <property type="evidence" value="ECO:0007669"/>
    <property type="project" value="InterPro"/>
</dbReference>
<name>A0A7J7ZJE4_PIPKU</name>
<dbReference type="Gene3D" id="3.40.50.300">
    <property type="entry name" value="P-loop containing nucleotide triphosphate hydrolases"/>
    <property type="match status" value="1"/>
</dbReference>
<dbReference type="SUPFAM" id="SSF52540">
    <property type="entry name" value="P-loop containing nucleoside triphosphate hydrolases"/>
    <property type="match status" value="1"/>
</dbReference>
<dbReference type="CDD" id="cd03221">
    <property type="entry name" value="ABCF_EF-3"/>
    <property type="match status" value="1"/>
</dbReference>
<dbReference type="PANTHER" id="PTHR19211:SF15">
    <property type="entry name" value="ATP-BINDING CASSETTE SUB-FAMILY F MEMBER 2"/>
    <property type="match status" value="1"/>
</dbReference>
<evidence type="ECO:0000256" key="1">
    <source>
        <dbReference type="ARBA" id="ARBA00011054"/>
    </source>
</evidence>
<dbReference type="InterPro" id="IPR003593">
    <property type="entry name" value="AAA+_ATPase"/>
</dbReference>
<evidence type="ECO:0000313" key="7">
    <source>
        <dbReference type="Proteomes" id="UP000558488"/>
    </source>
</evidence>
<protein>
    <recommendedName>
        <fullName evidence="5">ABC transporter domain-containing protein</fullName>
    </recommendedName>
</protein>
<dbReference type="AlphaFoldDB" id="A0A7J7ZJE4"/>